<dbReference type="InterPro" id="IPR046342">
    <property type="entry name" value="CBS_dom_sf"/>
</dbReference>
<dbReference type="Proteomes" id="UP000034883">
    <property type="component" value="Chromosome"/>
</dbReference>
<protein>
    <recommendedName>
        <fullName evidence="2">CBS domain-containing protein</fullName>
    </recommendedName>
</protein>
<dbReference type="SUPFAM" id="SSF55931">
    <property type="entry name" value="Glutamine synthetase/guanido kinase"/>
    <property type="match status" value="1"/>
</dbReference>
<dbReference type="InterPro" id="IPR006336">
    <property type="entry name" value="GCS2"/>
</dbReference>
<dbReference type="KEGG" id="samy:DB32_000727"/>
<evidence type="ECO:0000256" key="1">
    <source>
        <dbReference type="PROSITE-ProRule" id="PRU00703"/>
    </source>
</evidence>
<sequence length="645" mass="72145">MNETRTHKKVEGELEGEARRQFTRALLTDLRALERMLESGAFETGVPRIGAEQELFLVDRSYHPAPGAMKVMERIDDPHFTTELGLFNLEMNADPQPFAGDGLAKMEAQLVHLFEKVRGVTDQLDMMPVLIGILPTIRKNDLGIENMVPSPRYLALNRAMTAARGDAYDFAIKGIDELIVKHDSVMVEACNASFQVHLQVDPKDFARLYNIAQVLAAPALSVATNSPVLFGRRLWAETRIALFEQAVDTRHKGHHLREAQARVNFGKRWVRSSILEIYKEDVARFRTLVGTDLDENALETFERGEVPQLKALRLHNGTVYRWNRACYGIGPNGKPHLRIELRVLPSGPSIPDEIATAAFWLGLMSELGAQEEDITQRMEFDHAHANLYAAAQNGLGARFTWLDGEEVLAQPLVLDRLLPMASDGLARAGVNPEDASRYLGIVEQRVRTMRTGARWIMQSLGEMKQRGSSGERFTAIVAATVARQKTGRTVAEWERARLDEIGSAKTSYHRVSQYMTTDIFTVQADDAVELVADLMGWERIRHVPVEDGKGRLVGLVSYRAVLRYFNEREKEGVRADSASTPVSDIMRRDVITVTPDTPTLEAIALMRRYRIGCLPVVQDGHLVAVLSEEDFMGIAAQLLEEKLGG</sequence>
<feature type="domain" description="CBS" evidence="2">
    <location>
        <begin position="515"/>
        <end position="571"/>
    </location>
</feature>
<evidence type="ECO:0000313" key="4">
    <source>
        <dbReference type="Proteomes" id="UP000034883"/>
    </source>
</evidence>
<gene>
    <name evidence="3" type="ORF">DB32_000727</name>
</gene>
<organism evidence="3 4">
    <name type="scientific">Sandaracinus amylolyticus</name>
    <dbReference type="NCBI Taxonomy" id="927083"/>
    <lineage>
        <taxon>Bacteria</taxon>
        <taxon>Pseudomonadati</taxon>
        <taxon>Myxococcota</taxon>
        <taxon>Polyangia</taxon>
        <taxon>Polyangiales</taxon>
        <taxon>Sandaracinaceae</taxon>
        <taxon>Sandaracinus</taxon>
    </lineage>
</organism>
<dbReference type="PANTHER" id="PTHR36510:SF3">
    <property type="entry name" value="CONSERVED PROTEIN"/>
    <property type="match status" value="1"/>
</dbReference>
<feature type="domain" description="CBS" evidence="2">
    <location>
        <begin position="586"/>
        <end position="641"/>
    </location>
</feature>
<proteinExistence type="predicted"/>
<dbReference type="SMART" id="SM00116">
    <property type="entry name" value="CBS"/>
    <property type="match status" value="2"/>
</dbReference>
<evidence type="ECO:0000313" key="3">
    <source>
        <dbReference type="EMBL" id="AKF03578.1"/>
    </source>
</evidence>
<keyword evidence="1" id="KW-0129">CBS domain</keyword>
<dbReference type="Pfam" id="PF04107">
    <property type="entry name" value="GCS2"/>
    <property type="match status" value="1"/>
</dbReference>
<dbReference type="RefSeq" id="WP_053231023.1">
    <property type="nucleotide sequence ID" value="NZ_CP011125.1"/>
</dbReference>
<dbReference type="PANTHER" id="PTHR36510">
    <property type="entry name" value="GLUTAMATE--CYSTEINE LIGASE 2-RELATED"/>
    <property type="match status" value="1"/>
</dbReference>
<dbReference type="Pfam" id="PF00571">
    <property type="entry name" value="CBS"/>
    <property type="match status" value="2"/>
</dbReference>
<dbReference type="AlphaFoldDB" id="A0A0F6YFG1"/>
<dbReference type="GO" id="GO:0016879">
    <property type="term" value="F:ligase activity, forming carbon-nitrogen bonds"/>
    <property type="evidence" value="ECO:0007669"/>
    <property type="project" value="TreeGrafter"/>
</dbReference>
<dbReference type="OrthoDB" id="240589at2"/>
<dbReference type="SUPFAM" id="SSF54631">
    <property type="entry name" value="CBS-domain pair"/>
    <property type="match status" value="1"/>
</dbReference>
<dbReference type="InterPro" id="IPR000644">
    <property type="entry name" value="CBS_dom"/>
</dbReference>
<evidence type="ECO:0000259" key="2">
    <source>
        <dbReference type="PROSITE" id="PS51371"/>
    </source>
</evidence>
<dbReference type="EMBL" id="CP011125">
    <property type="protein sequence ID" value="AKF03578.1"/>
    <property type="molecule type" value="Genomic_DNA"/>
</dbReference>
<keyword evidence="4" id="KW-1185">Reference proteome</keyword>
<reference evidence="3 4" key="1">
    <citation type="submission" date="2015-03" db="EMBL/GenBank/DDBJ databases">
        <title>Genome assembly of Sandaracinus amylolyticus DSM 53668.</title>
        <authorList>
            <person name="Sharma G."/>
            <person name="Subramanian S."/>
        </authorList>
    </citation>
    <scope>NUCLEOTIDE SEQUENCE [LARGE SCALE GENOMIC DNA]</scope>
    <source>
        <strain evidence="3 4">DSM 53668</strain>
    </source>
</reference>
<dbReference type="Gene3D" id="3.30.590.20">
    <property type="match status" value="1"/>
</dbReference>
<accession>A0A0F6YFG1</accession>
<dbReference type="PROSITE" id="PS51371">
    <property type="entry name" value="CBS"/>
    <property type="match status" value="2"/>
</dbReference>
<dbReference type="InterPro" id="IPR050141">
    <property type="entry name" value="GCL_type2/YbdK_subfam"/>
</dbReference>
<dbReference type="Gene3D" id="3.10.580.10">
    <property type="entry name" value="CBS-domain"/>
    <property type="match status" value="1"/>
</dbReference>
<name>A0A0F6YFG1_9BACT</name>
<dbReference type="STRING" id="927083.DB32_000727"/>
<dbReference type="InterPro" id="IPR014746">
    <property type="entry name" value="Gln_synth/guanido_kin_cat_dom"/>
</dbReference>
<dbReference type="CDD" id="cd04584">
    <property type="entry name" value="CBS_pair_AcuB_like"/>
    <property type="match status" value="1"/>
</dbReference>